<proteinExistence type="predicted"/>
<dbReference type="InterPro" id="IPR029058">
    <property type="entry name" value="AB_hydrolase_fold"/>
</dbReference>
<dbReference type="GO" id="GO:0016020">
    <property type="term" value="C:membrane"/>
    <property type="evidence" value="ECO:0007669"/>
    <property type="project" value="TreeGrafter"/>
</dbReference>
<gene>
    <name evidence="3" type="primary">cpo_2</name>
    <name evidence="2" type="ORF">J5A53_03650</name>
    <name evidence="3" type="ORF">NCTC12967_02378</name>
</gene>
<dbReference type="GO" id="GO:0047372">
    <property type="term" value="F:monoacylglycerol lipase activity"/>
    <property type="evidence" value="ECO:0007669"/>
    <property type="project" value="TreeGrafter"/>
</dbReference>
<dbReference type="PANTHER" id="PTHR43798">
    <property type="entry name" value="MONOACYLGLYCEROL LIPASE"/>
    <property type="match status" value="1"/>
</dbReference>
<evidence type="ECO:0000313" key="3">
    <source>
        <dbReference type="EMBL" id="VEH71068.1"/>
    </source>
</evidence>
<dbReference type="EC" id="1.11.1.10" evidence="3"/>
<keyword evidence="3" id="KW-0575">Peroxidase</keyword>
<dbReference type="PRINTS" id="PR00111">
    <property type="entry name" value="ABHYDROLASE"/>
</dbReference>
<evidence type="ECO:0000313" key="2">
    <source>
        <dbReference type="EMBL" id="QUC11802.1"/>
    </source>
</evidence>
<name>A0A3N4CZZ3_9ACTN</name>
<organism evidence="3 4">
    <name type="scientific">Arachnia propionica</name>
    <dbReference type="NCBI Taxonomy" id="1750"/>
    <lineage>
        <taxon>Bacteria</taxon>
        <taxon>Bacillati</taxon>
        <taxon>Actinomycetota</taxon>
        <taxon>Actinomycetes</taxon>
        <taxon>Propionibacteriales</taxon>
        <taxon>Propionibacteriaceae</taxon>
        <taxon>Arachnia</taxon>
    </lineage>
</organism>
<dbReference type="OMA" id="FAKFMDP"/>
<dbReference type="Proteomes" id="UP000677180">
    <property type="component" value="Chromosome"/>
</dbReference>
<dbReference type="PANTHER" id="PTHR43798:SF5">
    <property type="entry name" value="MONOACYLGLYCEROL LIPASE ABHD6"/>
    <property type="match status" value="1"/>
</dbReference>
<feature type="domain" description="AB hydrolase-1" evidence="1">
    <location>
        <begin position="49"/>
        <end position="273"/>
    </location>
</feature>
<keyword evidence="2" id="KW-0378">Hydrolase</keyword>
<dbReference type="Gene3D" id="3.40.50.1820">
    <property type="entry name" value="alpha/beta hydrolase"/>
    <property type="match status" value="1"/>
</dbReference>
<dbReference type="AlphaFoldDB" id="A0A3N4CZZ3"/>
<dbReference type="Proteomes" id="UP000273044">
    <property type="component" value="Chromosome"/>
</dbReference>
<dbReference type="InterPro" id="IPR000073">
    <property type="entry name" value="AB_hydrolase_1"/>
</dbReference>
<dbReference type="InterPro" id="IPR050266">
    <property type="entry name" value="AB_hydrolase_sf"/>
</dbReference>
<dbReference type="OrthoDB" id="4481859at2"/>
<accession>A0A3N4CZZ3</accession>
<dbReference type="GO" id="GO:0016691">
    <property type="term" value="F:chloride peroxidase activity"/>
    <property type="evidence" value="ECO:0007669"/>
    <property type="project" value="UniProtKB-EC"/>
</dbReference>
<dbReference type="RefSeq" id="WP_014847422.1">
    <property type="nucleotide sequence ID" value="NZ_CP040007.1"/>
</dbReference>
<keyword evidence="3" id="KW-0560">Oxidoreductase</keyword>
<dbReference type="SUPFAM" id="SSF53474">
    <property type="entry name" value="alpha/beta-Hydrolases"/>
    <property type="match status" value="1"/>
</dbReference>
<evidence type="ECO:0000259" key="1">
    <source>
        <dbReference type="Pfam" id="PF00561"/>
    </source>
</evidence>
<dbReference type="GeneID" id="64407818"/>
<dbReference type="GO" id="GO:0046464">
    <property type="term" value="P:acylglycerol catabolic process"/>
    <property type="evidence" value="ECO:0007669"/>
    <property type="project" value="TreeGrafter"/>
</dbReference>
<keyword evidence="4" id="KW-1185">Reference proteome</keyword>
<evidence type="ECO:0000313" key="4">
    <source>
        <dbReference type="Proteomes" id="UP000273044"/>
    </source>
</evidence>
<protein>
    <submittedName>
        <fullName evidence="2">Alpha/beta hydrolase</fullName>
    </submittedName>
    <submittedName>
        <fullName evidence="3">Non-heme chloroperoxidase</fullName>
        <ecNumber evidence="3">1.11.1.10</ecNumber>
    </submittedName>
</protein>
<dbReference type="EMBL" id="CP072385">
    <property type="protein sequence ID" value="QUC11802.1"/>
    <property type="molecule type" value="Genomic_DNA"/>
</dbReference>
<sequence>MPEINVATGERATRWTSAPTRRIRVDGETIAYRDLGVDGGMPTVLLTHLGATLDEWDPRIVDALAAGRRVIAVDLPGVGGSTGRVPRTSKGMADAARAFISALGLTRIDLVGFSLGGFVAQQVALEAPSLVRRLVLTGTGPAGGRGINRPTGAAYVYIDMLRAVLARTDAKEFLFFPRTPEGKAAARNYLARIRERVMDRDTPMTLGAFRAQLAAIKGWGRQQSHDLSRITAPTLIANGDYDRMVPISLSEDMRQRIPNSTLVIYPDAGHGGVFHRYQEFIPTLLAHLDT</sequence>
<reference evidence="2" key="2">
    <citation type="submission" date="2021-03" db="EMBL/GenBank/DDBJ databases">
        <title>Human Oral Microbial Genomes.</title>
        <authorList>
            <person name="Johnston C.D."/>
            <person name="Chen T."/>
            <person name="Dewhirst F.E."/>
        </authorList>
    </citation>
    <scope>NUCLEOTIDE SEQUENCE</scope>
    <source>
        <strain evidence="2">F0714</strain>
    </source>
</reference>
<reference evidence="3 4" key="1">
    <citation type="submission" date="2018-12" db="EMBL/GenBank/DDBJ databases">
        <authorList>
            <consortium name="Pathogen Informatics"/>
        </authorList>
    </citation>
    <scope>NUCLEOTIDE SEQUENCE [LARGE SCALE GENOMIC DNA]</scope>
    <source>
        <strain evidence="3 4">NCTC12967</strain>
    </source>
</reference>
<dbReference type="EMBL" id="LR134406">
    <property type="protein sequence ID" value="VEH71068.1"/>
    <property type="molecule type" value="Genomic_DNA"/>
</dbReference>
<dbReference type="Pfam" id="PF00561">
    <property type="entry name" value="Abhydrolase_1"/>
    <property type="match status" value="1"/>
</dbReference>